<reference evidence="2" key="1">
    <citation type="submission" date="2021-02" db="EMBL/GenBank/DDBJ databases">
        <title>Thiocyanate and organic carbon inputs drive convergent selection for specific autotrophic Afipia and Thiobacillus strains within complex microbiomes.</title>
        <authorList>
            <person name="Huddy R.J."/>
            <person name="Sachdeva R."/>
            <person name="Kadzinga F."/>
            <person name="Kantor R.S."/>
            <person name="Harrison S.T.L."/>
            <person name="Banfield J.F."/>
        </authorList>
    </citation>
    <scope>NUCLEOTIDE SEQUENCE</scope>
    <source>
        <strain evidence="2">SCN18_13_7_16_R3_B_64_19</strain>
    </source>
</reference>
<dbReference type="GO" id="GO:0020037">
    <property type="term" value="F:heme binding"/>
    <property type="evidence" value="ECO:0007669"/>
    <property type="project" value="InterPro"/>
</dbReference>
<organism evidence="2 3">
    <name type="scientific">Thiomonas arsenitoxydans (strain DSM 22701 / CIP 110005 / 3As)</name>
    <dbReference type="NCBI Taxonomy" id="426114"/>
    <lineage>
        <taxon>Bacteria</taxon>
        <taxon>Pseudomonadati</taxon>
        <taxon>Pseudomonadota</taxon>
        <taxon>Betaproteobacteria</taxon>
        <taxon>Burkholderiales</taxon>
        <taxon>Thiomonas</taxon>
    </lineage>
</organism>
<sequence>MNNPKRFRAITLAAAVLAFGATFHAQAAEPAKPMALQNVMEKLERDMQAVTGAISREDWALVARLAPIIAHHPEPPVAERLRIMAWLGKDAGKFRGLDEQVHEAAAAMGEAATRGDGPAVITQFASVQQSCLACHQTFRKSFQEHFYGQR</sequence>
<proteinExistence type="predicted"/>
<keyword evidence="1" id="KW-0732">Signal</keyword>
<comment type="caution">
    <text evidence="2">The sequence shown here is derived from an EMBL/GenBank/DDBJ whole genome shotgun (WGS) entry which is preliminary data.</text>
</comment>
<dbReference type="EMBL" id="JAFKMR010000003">
    <property type="protein sequence ID" value="MBN8742679.1"/>
    <property type="molecule type" value="Genomic_DNA"/>
</dbReference>
<evidence type="ECO:0000256" key="1">
    <source>
        <dbReference type="SAM" id="SignalP"/>
    </source>
</evidence>
<dbReference type="GO" id="GO:0005506">
    <property type="term" value="F:iron ion binding"/>
    <property type="evidence" value="ECO:0007669"/>
    <property type="project" value="InterPro"/>
</dbReference>
<accession>A0A8I1MT78</accession>
<dbReference type="Gene3D" id="1.20.120.10">
    <property type="entry name" value="Cytochrome c/b562"/>
    <property type="match status" value="1"/>
</dbReference>
<dbReference type="PROSITE" id="PS51009">
    <property type="entry name" value="CYTCII"/>
    <property type="match status" value="1"/>
</dbReference>
<feature type="chain" id="PRO_5034083668" evidence="1">
    <location>
        <begin position="28"/>
        <end position="150"/>
    </location>
</feature>
<protein>
    <submittedName>
        <fullName evidence="2">Cytochrome c</fullName>
    </submittedName>
</protein>
<gene>
    <name evidence="2" type="ORF">J0I24_00055</name>
</gene>
<feature type="signal peptide" evidence="1">
    <location>
        <begin position="1"/>
        <end position="27"/>
    </location>
</feature>
<dbReference type="RefSeq" id="WP_013122797.1">
    <property type="nucleotide sequence ID" value="NZ_JAFKMR010000003.1"/>
</dbReference>
<dbReference type="GO" id="GO:0022900">
    <property type="term" value="P:electron transport chain"/>
    <property type="evidence" value="ECO:0007669"/>
    <property type="project" value="InterPro"/>
</dbReference>
<dbReference type="InterPro" id="IPR010980">
    <property type="entry name" value="Cyt_c/b562"/>
</dbReference>
<dbReference type="GO" id="GO:0009055">
    <property type="term" value="F:electron transfer activity"/>
    <property type="evidence" value="ECO:0007669"/>
    <property type="project" value="InterPro"/>
</dbReference>
<dbReference type="AlphaFoldDB" id="A0A8I1MT78"/>
<dbReference type="Pfam" id="PF01322">
    <property type="entry name" value="Cytochrom_C_2"/>
    <property type="match status" value="1"/>
</dbReference>
<dbReference type="Proteomes" id="UP000664800">
    <property type="component" value="Unassembled WGS sequence"/>
</dbReference>
<dbReference type="SUPFAM" id="SSF47175">
    <property type="entry name" value="Cytochromes"/>
    <property type="match status" value="1"/>
</dbReference>
<evidence type="ECO:0000313" key="2">
    <source>
        <dbReference type="EMBL" id="MBN8742679.1"/>
    </source>
</evidence>
<name>A0A8I1MT78_THIA3</name>
<evidence type="ECO:0000313" key="3">
    <source>
        <dbReference type="Proteomes" id="UP000664800"/>
    </source>
</evidence>
<dbReference type="InterPro" id="IPR002321">
    <property type="entry name" value="Cyt_c_II"/>
</dbReference>